<evidence type="ECO:0000256" key="2">
    <source>
        <dbReference type="ARBA" id="ARBA00004370"/>
    </source>
</evidence>
<dbReference type="Pfam" id="PF02518">
    <property type="entry name" value="HATPase_c"/>
    <property type="match status" value="1"/>
</dbReference>
<dbReference type="CDD" id="cd06225">
    <property type="entry name" value="HAMP"/>
    <property type="match status" value="1"/>
</dbReference>
<keyword evidence="9" id="KW-0812">Transmembrane</keyword>
<organism evidence="12 13">
    <name type="scientific">Citreimonas salinaria</name>
    <dbReference type="NCBI Taxonomy" id="321339"/>
    <lineage>
        <taxon>Bacteria</taxon>
        <taxon>Pseudomonadati</taxon>
        <taxon>Pseudomonadota</taxon>
        <taxon>Alphaproteobacteria</taxon>
        <taxon>Rhodobacterales</taxon>
        <taxon>Roseobacteraceae</taxon>
        <taxon>Citreimonas</taxon>
    </lineage>
</organism>
<evidence type="ECO:0000313" key="12">
    <source>
        <dbReference type="EMBL" id="SDX90581.1"/>
    </source>
</evidence>
<dbReference type="EC" id="2.7.13.3" evidence="3"/>
<dbReference type="STRING" id="321339.SAMN05444340_101452"/>
<keyword evidence="13" id="KW-1185">Reference proteome</keyword>
<dbReference type="PANTHER" id="PTHR43711">
    <property type="entry name" value="TWO-COMPONENT HISTIDINE KINASE"/>
    <property type="match status" value="1"/>
</dbReference>
<evidence type="ECO:0000259" key="11">
    <source>
        <dbReference type="PROSITE" id="PS50885"/>
    </source>
</evidence>
<dbReference type="PANTHER" id="PTHR43711:SF1">
    <property type="entry name" value="HISTIDINE KINASE 1"/>
    <property type="match status" value="1"/>
</dbReference>
<dbReference type="SUPFAM" id="SSF158472">
    <property type="entry name" value="HAMP domain-like"/>
    <property type="match status" value="1"/>
</dbReference>
<proteinExistence type="predicted"/>
<evidence type="ECO:0000256" key="7">
    <source>
        <dbReference type="ARBA" id="ARBA00023012"/>
    </source>
</evidence>
<dbReference type="RefSeq" id="WP_245710742.1">
    <property type="nucleotide sequence ID" value="NZ_FNPF01000001.1"/>
</dbReference>
<sequence length="529" mass="58039">MRPRLSLRARLATGAALLTAGTVLTAMTLYVGMARVANGIDTALAAEVRMSRYAILSTQVSTFLVIATEAVQSGLPPDARAERSAPVVQNIHATFEQLEADLVRAVEAAEHGGLDQQSRYGTQSLGLARMRALLDSTVRGLARPGQEPDGLRAYLESFASSFDPLLNQAVNTEALLRREALQRVERLRGTLSALAIVMAALALVMVLAFYFGLIRSQIRRLDRLRLAARQIGQEDFAIALPDTRHDEIGLLYAETDRMAQALARRQQAVQAEWSRLNDTVDRRTRELRDANARLERVDETRRRLFADISHELRTPLTVILMEAQIGRQANPESREAFATIETRAARLNRRIDDLLRVARSDTGELRLDICPVPLPDLIAEVVDEVGPECDSAGIVLGVDDAVPSASVAGDPNWLRQVLAGLVRKAIHHARDGGQIRMRVEVDETVRIGVIDNRPGIATAQQVRVFERFAQGSGNQSGFGIGLALAKWVIEAQGGSIAVRSPVPRDVALAPHRGPKYRFACPAPRVRFQP</sequence>
<evidence type="ECO:0000313" key="13">
    <source>
        <dbReference type="Proteomes" id="UP000199286"/>
    </source>
</evidence>
<dbReference type="Gene3D" id="1.10.287.130">
    <property type="match status" value="1"/>
</dbReference>
<dbReference type="CDD" id="cd00082">
    <property type="entry name" value="HisKA"/>
    <property type="match status" value="1"/>
</dbReference>
<dbReference type="AlphaFoldDB" id="A0A1H3FHT5"/>
<keyword evidence="4" id="KW-0597">Phosphoprotein</keyword>
<protein>
    <recommendedName>
        <fullName evidence="3">histidine kinase</fullName>
        <ecNumber evidence="3">2.7.13.3</ecNumber>
    </recommendedName>
</protein>
<keyword evidence="8" id="KW-0175">Coiled coil</keyword>
<evidence type="ECO:0000256" key="1">
    <source>
        <dbReference type="ARBA" id="ARBA00000085"/>
    </source>
</evidence>
<dbReference type="SMART" id="SM00388">
    <property type="entry name" value="HisKA"/>
    <property type="match status" value="1"/>
</dbReference>
<dbReference type="InterPro" id="IPR036890">
    <property type="entry name" value="HATPase_C_sf"/>
</dbReference>
<keyword evidence="7" id="KW-0902">Two-component regulatory system</keyword>
<dbReference type="Gene3D" id="6.10.340.10">
    <property type="match status" value="1"/>
</dbReference>
<dbReference type="SUPFAM" id="SSF55874">
    <property type="entry name" value="ATPase domain of HSP90 chaperone/DNA topoisomerase II/histidine kinase"/>
    <property type="match status" value="1"/>
</dbReference>
<evidence type="ECO:0000256" key="6">
    <source>
        <dbReference type="ARBA" id="ARBA00022777"/>
    </source>
</evidence>
<gene>
    <name evidence="12" type="ORF">SAMN05444340_101452</name>
</gene>
<dbReference type="InterPro" id="IPR003660">
    <property type="entry name" value="HAMP_dom"/>
</dbReference>
<name>A0A1H3FHT5_9RHOB</name>
<dbReference type="PROSITE" id="PS50109">
    <property type="entry name" value="HIS_KIN"/>
    <property type="match status" value="1"/>
</dbReference>
<dbReference type="InterPro" id="IPR003594">
    <property type="entry name" value="HATPase_dom"/>
</dbReference>
<dbReference type="GO" id="GO:0016020">
    <property type="term" value="C:membrane"/>
    <property type="evidence" value="ECO:0007669"/>
    <property type="project" value="UniProtKB-SubCell"/>
</dbReference>
<dbReference type="GO" id="GO:0000155">
    <property type="term" value="F:phosphorelay sensor kinase activity"/>
    <property type="evidence" value="ECO:0007669"/>
    <property type="project" value="InterPro"/>
</dbReference>
<dbReference type="PROSITE" id="PS50885">
    <property type="entry name" value="HAMP"/>
    <property type="match status" value="1"/>
</dbReference>
<dbReference type="Pfam" id="PF00672">
    <property type="entry name" value="HAMP"/>
    <property type="match status" value="1"/>
</dbReference>
<accession>A0A1H3FHT5</accession>
<dbReference type="Gene3D" id="3.30.565.10">
    <property type="entry name" value="Histidine kinase-like ATPase, C-terminal domain"/>
    <property type="match status" value="1"/>
</dbReference>
<evidence type="ECO:0000256" key="9">
    <source>
        <dbReference type="SAM" id="Phobius"/>
    </source>
</evidence>
<keyword evidence="9" id="KW-0472">Membrane</keyword>
<comment type="subcellular location">
    <subcellularLocation>
        <location evidence="2">Membrane</location>
    </subcellularLocation>
</comment>
<evidence type="ECO:0000256" key="4">
    <source>
        <dbReference type="ARBA" id="ARBA00022553"/>
    </source>
</evidence>
<keyword evidence="6" id="KW-0418">Kinase</keyword>
<dbReference type="InterPro" id="IPR036097">
    <property type="entry name" value="HisK_dim/P_sf"/>
</dbReference>
<dbReference type="SMART" id="SM00304">
    <property type="entry name" value="HAMP"/>
    <property type="match status" value="1"/>
</dbReference>
<dbReference type="InterPro" id="IPR004358">
    <property type="entry name" value="Sig_transdc_His_kin-like_C"/>
</dbReference>
<feature type="coiled-coil region" evidence="8">
    <location>
        <begin position="280"/>
        <end position="307"/>
    </location>
</feature>
<evidence type="ECO:0000259" key="10">
    <source>
        <dbReference type="PROSITE" id="PS50109"/>
    </source>
</evidence>
<dbReference type="InterPro" id="IPR050736">
    <property type="entry name" value="Sensor_HK_Regulatory"/>
</dbReference>
<feature type="domain" description="Histidine kinase" evidence="10">
    <location>
        <begin position="307"/>
        <end position="524"/>
    </location>
</feature>
<dbReference type="SMART" id="SM00387">
    <property type="entry name" value="HATPase_c"/>
    <property type="match status" value="1"/>
</dbReference>
<dbReference type="SUPFAM" id="SSF47384">
    <property type="entry name" value="Homodimeric domain of signal transducing histidine kinase"/>
    <property type="match status" value="1"/>
</dbReference>
<dbReference type="Pfam" id="PF00512">
    <property type="entry name" value="HisKA"/>
    <property type="match status" value="1"/>
</dbReference>
<dbReference type="InterPro" id="IPR005467">
    <property type="entry name" value="His_kinase_dom"/>
</dbReference>
<dbReference type="PRINTS" id="PR00344">
    <property type="entry name" value="BCTRLSENSOR"/>
</dbReference>
<dbReference type="InterPro" id="IPR003661">
    <property type="entry name" value="HisK_dim/P_dom"/>
</dbReference>
<dbReference type="EMBL" id="FNPF01000001">
    <property type="protein sequence ID" value="SDX90581.1"/>
    <property type="molecule type" value="Genomic_DNA"/>
</dbReference>
<dbReference type="Proteomes" id="UP000199286">
    <property type="component" value="Unassembled WGS sequence"/>
</dbReference>
<feature type="transmembrane region" description="Helical" evidence="9">
    <location>
        <begin position="191"/>
        <end position="213"/>
    </location>
</feature>
<keyword evidence="5" id="KW-0808">Transferase</keyword>
<feature type="domain" description="HAMP" evidence="11">
    <location>
        <begin position="215"/>
        <end position="267"/>
    </location>
</feature>
<evidence type="ECO:0000256" key="5">
    <source>
        <dbReference type="ARBA" id="ARBA00022679"/>
    </source>
</evidence>
<evidence type="ECO:0000256" key="8">
    <source>
        <dbReference type="SAM" id="Coils"/>
    </source>
</evidence>
<keyword evidence="9" id="KW-1133">Transmembrane helix</keyword>
<evidence type="ECO:0000256" key="3">
    <source>
        <dbReference type="ARBA" id="ARBA00012438"/>
    </source>
</evidence>
<comment type="catalytic activity">
    <reaction evidence="1">
        <text>ATP + protein L-histidine = ADP + protein N-phospho-L-histidine.</text>
        <dbReference type="EC" id="2.7.13.3"/>
    </reaction>
</comment>
<reference evidence="12 13" key="1">
    <citation type="submission" date="2016-10" db="EMBL/GenBank/DDBJ databases">
        <authorList>
            <person name="de Groot N.N."/>
        </authorList>
    </citation>
    <scope>NUCLEOTIDE SEQUENCE [LARGE SCALE GENOMIC DNA]</scope>
    <source>
        <strain evidence="12 13">DSM 26880</strain>
    </source>
</reference>